<gene>
    <name evidence="2" type="ORF">N7458_001672</name>
</gene>
<dbReference type="Proteomes" id="UP001213681">
    <property type="component" value="Unassembled WGS sequence"/>
</dbReference>
<organism evidence="2 3">
    <name type="scientific">Penicillium daleae</name>
    <dbReference type="NCBI Taxonomy" id="63821"/>
    <lineage>
        <taxon>Eukaryota</taxon>
        <taxon>Fungi</taxon>
        <taxon>Dikarya</taxon>
        <taxon>Ascomycota</taxon>
        <taxon>Pezizomycotina</taxon>
        <taxon>Eurotiomycetes</taxon>
        <taxon>Eurotiomycetidae</taxon>
        <taxon>Eurotiales</taxon>
        <taxon>Aspergillaceae</taxon>
        <taxon>Penicillium</taxon>
    </lineage>
</organism>
<dbReference type="RefSeq" id="XP_056769162.1">
    <property type="nucleotide sequence ID" value="XM_056905055.1"/>
</dbReference>
<protein>
    <submittedName>
        <fullName evidence="2">Uncharacterized protein</fullName>
    </submittedName>
</protein>
<sequence>MGKEANVLMQLLWGTRLKQKNRGAQKLGPGNSVIGTSERKRISRPALRPGNITLGALRHFVSAEPELGLLFIHR</sequence>
<name>A0AAD6G605_9EURO</name>
<evidence type="ECO:0000313" key="3">
    <source>
        <dbReference type="Proteomes" id="UP001213681"/>
    </source>
</evidence>
<feature type="region of interest" description="Disordered" evidence="1">
    <location>
        <begin position="21"/>
        <end position="40"/>
    </location>
</feature>
<keyword evidence="3" id="KW-1185">Reference proteome</keyword>
<accession>A0AAD6G605</accession>
<dbReference type="GeneID" id="81595298"/>
<dbReference type="EMBL" id="JAPVEA010000002">
    <property type="protein sequence ID" value="KAJ5460120.1"/>
    <property type="molecule type" value="Genomic_DNA"/>
</dbReference>
<dbReference type="AlphaFoldDB" id="A0AAD6G605"/>
<proteinExistence type="predicted"/>
<reference evidence="2" key="2">
    <citation type="journal article" date="2023" name="IMA Fungus">
        <title>Comparative genomic study of the Penicillium genus elucidates a diverse pangenome and 15 lateral gene transfer events.</title>
        <authorList>
            <person name="Petersen C."/>
            <person name="Sorensen T."/>
            <person name="Nielsen M.R."/>
            <person name="Sondergaard T.E."/>
            <person name="Sorensen J.L."/>
            <person name="Fitzpatrick D.A."/>
            <person name="Frisvad J.C."/>
            <person name="Nielsen K.L."/>
        </authorList>
    </citation>
    <scope>NUCLEOTIDE SEQUENCE</scope>
    <source>
        <strain evidence="2">IBT 16125</strain>
    </source>
</reference>
<evidence type="ECO:0000313" key="2">
    <source>
        <dbReference type="EMBL" id="KAJ5460120.1"/>
    </source>
</evidence>
<reference evidence="2" key="1">
    <citation type="submission" date="2022-12" db="EMBL/GenBank/DDBJ databases">
        <authorList>
            <person name="Petersen C."/>
        </authorList>
    </citation>
    <scope>NUCLEOTIDE SEQUENCE</scope>
    <source>
        <strain evidence="2">IBT 16125</strain>
    </source>
</reference>
<comment type="caution">
    <text evidence="2">The sequence shown here is derived from an EMBL/GenBank/DDBJ whole genome shotgun (WGS) entry which is preliminary data.</text>
</comment>
<evidence type="ECO:0000256" key="1">
    <source>
        <dbReference type="SAM" id="MobiDB-lite"/>
    </source>
</evidence>